<keyword evidence="6" id="KW-1185">Reference proteome</keyword>
<name>A0A1H2B959_9MICC</name>
<dbReference type="InterPro" id="IPR013783">
    <property type="entry name" value="Ig-like_fold"/>
</dbReference>
<evidence type="ECO:0000313" key="5">
    <source>
        <dbReference type="EMBL" id="SDT54336.1"/>
    </source>
</evidence>
<feature type="transmembrane region" description="Helical" evidence="3">
    <location>
        <begin position="692"/>
        <end position="713"/>
    </location>
</feature>
<dbReference type="InterPro" id="IPR009003">
    <property type="entry name" value="Peptidase_S1_PA"/>
</dbReference>
<keyword evidence="1" id="KW-0945">Host-virus interaction</keyword>
<gene>
    <name evidence="5" type="ORF">SAMN04489743_3495</name>
</gene>
<organism evidence="5 6">
    <name type="scientific">Pseudarthrobacter equi</name>
    <dbReference type="NCBI Taxonomy" id="728066"/>
    <lineage>
        <taxon>Bacteria</taxon>
        <taxon>Bacillati</taxon>
        <taxon>Actinomycetota</taxon>
        <taxon>Actinomycetes</taxon>
        <taxon>Micrococcales</taxon>
        <taxon>Micrococcaceae</taxon>
        <taxon>Pseudarthrobacter</taxon>
    </lineage>
</organism>
<dbReference type="PANTHER" id="PTHR13037">
    <property type="entry name" value="FORMIN"/>
    <property type="match status" value="1"/>
</dbReference>
<protein>
    <recommendedName>
        <fullName evidence="7">LPXTG-motif cell wall anchor domain-containing protein</fullName>
    </recommendedName>
</protein>
<feature type="signal peptide" evidence="4">
    <location>
        <begin position="1"/>
        <end position="31"/>
    </location>
</feature>
<feature type="region of interest" description="Disordered" evidence="2">
    <location>
        <begin position="608"/>
        <end position="667"/>
    </location>
</feature>
<dbReference type="PANTHER" id="PTHR13037:SF24">
    <property type="entry name" value="POLYCOMB PROTEIN PCL-RELATED"/>
    <property type="match status" value="1"/>
</dbReference>
<proteinExistence type="predicted"/>
<dbReference type="CDD" id="cd21112">
    <property type="entry name" value="alphaLP-like"/>
    <property type="match status" value="1"/>
</dbReference>
<sequence>MTPPSVRRYLSLGAVAGILASSAYVAAPAWAADGQAASTASPDAPPVGTPAGGTPGAGTPAAGTQVSGLSEVPLDAAVQRDLGLTREQFTAAGELGAQAAAAAAQLRDVPGYAGIRLADGHVVVTGSGPEFLAKVAALAGTLPDLTVEAPQARRTDGGAAPSGGGAANGSQLAVSTEQLFQAYVRDVGPEGLQAVMAADGKFVIRTGALNAPESAGQAGGVAADATTAAGTTAAGTTTAGTTAAGASGKVSPADFVARYANVELDGGAPLKPEAEVPGGVGYIADTGWICSTGFSAFDPAGLPAVLSAGHCASDGQAVTATLEFQFVRKDPLGEFGFSQFGGPGNSRIIENPADPENPGNVGTDISVIHNIPEGLDPLPAASTWGDPSQPGPDVKIIGTADPVLGMPICRSGRTSDWSCGTVDAVGIYVVPGPDFAADPTDLRAFRGFLSYGVQSSGGDSGGPYVSGNYAVGMHAAGDAPPAPGEPVPANFAVGATISESLAVLPGYQLELFLNKPAVSSPLPGGSYEPGQAISGNVPAAPASAVAAGSTVKVTVEGEDPVEVPVDAAGNWSFTAPDGNGPLRFTAETVNGFSTSGAVEFEFAKAAAEPPAPGLPAPGNPVPGVPAPEPPAPEQPQPVPADPAPVPAVPADPAPPVPAPAAPQPPADAGLVVVPLDAGTSPADLANTGASGLVPAALAAAAALAVGIILTILVRRRGRRSAK</sequence>
<evidence type="ECO:0000256" key="1">
    <source>
        <dbReference type="ARBA" id="ARBA00022581"/>
    </source>
</evidence>
<evidence type="ECO:0000256" key="4">
    <source>
        <dbReference type="SAM" id="SignalP"/>
    </source>
</evidence>
<feature type="compositionally biased region" description="Pro residues" evidence="2">
    <location>
        <begin position="609"/>
        <end position="665"/>
    </location>
</feature>
<dbReference type="RefSeq" id="WP_091722711.1">
    <property type="nucleotide sequence ID" value="NZ_LT629779.1"/>
</dbReference>
<dbReference type="AlphaFoldDB" id="A0A1H2B959"/>
<dbReference type="Gene3D" id="2.40.10.10">
    <property type="entry name" value="Trypsin-like serine proteases"/>
    <property type="match status" value="2"/>
</dbReference>
<feature type="region of interest" description="Disordered" evidence="2">
    <location>
        <begin position="36"/>
        <end position="66"/>
    </location>
</feature>
<dbReference type="InterPro" id="IPR043504">
    <property type="entry name" value="Peptidase_S1_PA_chymotrypsin"/>
</dbReference>
<evidence type="ECO:0000256" key="3">
    <source>
        <dbReference type="SAM" id="Phobius"/>
    </source>
</evidence>
<dbReference type="OrthoDB" id="8781117at2"/>
<keyword evidence="4" id="KW-0732">Signal</keyword>
<evidence type="ECO:0000256" key="2">
    <source>
        <dbReference type="SAM" id="MobiDB-lite"/>
    </source>
</evidence>
<keyword evidence="3" id="KW-0472">Membrane</keyword>
<dbReference type="Proteomes" id="UP000198751">
    <property type="component" value="Chromosome I"/>
</dbReference>
<dbReference type="Gene3D" id="2.60.40.10">
    <property type="entry name" value="Immunoglobulins"/>
    <property type="match status" value="1"/>
</dbReference>
<reference evidence="6" key="1">
    <citation type="submission" date="2016-10" db="EMBL/GenBank/DDBJ databases">
        <authorList>
            <person name="Varghese N."/>
            <person name="Submissions S."/>
        </authorList>
    </citation>
    <scope>NUCLEOTIDE SEQUENCE [LARGE SCALE GENOMIC DNA]</scope>
    <source>
        <strain evidence="6">IMMIB L-1606</strain>
    </source>
</reference>
<dbReference type="GO" id="GO:0005975">
    <property type="term" value="P:carbohydrate metabolic process"/>
    <property type="evidence" value="ECO:0007669"/>
    <property type="project" value="UniProtKB-ARBA"/>
</dbReference>
<dbReference type="SUPFAM" id="SSF50494">
    <property type="entry name" value="Trypsin-like serine proteases"/>
    <property type="match status" value="1"/>
</dbReference>
<feature type="chain" id="PRO_5009269670" description="LPXTG-motif cell wall anchor domain-containing protein" evidence="4">
    <location>
        <begin position="32"/>
        <end position="722"/>
    </location>
</feature>
<evidence type="ECO:0000313" key="6">
    <source>
        <dbReference type="Proteomes" id="UP000198751"/>
    </source>
</evidence>
<dbReference type="EMBL" id="LT629779">
    <property type="protein sequence ID" value="SDT54336.1"/>
    <property type="molecule type" value="Genomic_DNA"/>
</dbReference>
<evidence type="ECO:0008006" key="7">
    <source>
        <dbReference type="Google" id="ProtNLM"/>
    </source>
</evidence>
<accession>A0A1H2B959</accession>
<keyword evidence="3" id="KW-0812">Transmembrane</keyword>
<keyword evidence="3" id="KW-1133">Transmembrane helix</keyword>